<evidence type="ECO:0000259" key="4">
    <source>
        <dbReference type="PROSITE" id="PS01124"/>
    </source>
</evidence>
<dbReference type="PANTHER" id="PTHR43280">
    <property type="entry name" value="ARAC-FAMILY TRANSCRIPTIONAL REGULATOR"/>
    <property type="match status" value="1"/>
</dbReference>
<evidence type="ECO:0000256" key="2">
    <source>
        <dbReference type="ARBA" id="ARBA00023125"/>
    </source>
</evidence>
<dbReference type="GO" id="GO:0043565">
    <property type="term" value="F:sequence-specific DNA binding"/>
    <property type="evidence" value="ECO:0007669"/>
    <property type="project" value="InterPro"/>
</dbReference>
<gene>
    <name evidence="5" type="ORF">BFG57_17595</name>
</gene>
<dbReference type="Proteomes" id="UP000095209">
    <property type="component" value="Unassembled WGS sequence"/>
</dbReference>
<dbReference type="PRINTS" id="PR00032">
    <property type="entry name" value="HTHARAC"/>
</dbReference>
<sequence>MYNIKLFHLETEYNESIKSWVKEELTDQCRIIEDEGKGLQVDIVIAQISTPFDWVKVNRLRKKHLQSKIFVIMNNDMVYTSPIAVELNVHTLQVTPLRKNLMIRALHTAMDELNDLPIVRETFLRRLMYGEIKTQEELEQYKRIAKFDNIPNVLCLLQGNESAQAFIENEEGQRILRSHVRSVIKNHLSHWINDVSYVSFSKYFAVMFHIPFIYKSIREWDQLNHHLLKLIDEIHKEYGITLHVGVGSVYNNPLCLNKPYQEAKKALNHSLTDGKLLCFYEELTKDQNLQKCIEYISNYYHEDLSIKKVANKVHLSHTYFSRLFKKELGISFVEYVTNIRIKRAKWLLSHTNDTIEAIAAQVGFNTPNYFSSIFKKHVGVSPSEYREAHIITVND</sequence>
<keyword evidence="2" id="KW-0238">DNA-binding</keyword>
<dbReference type="STRING" id="1305675.BFG57_17595"/>
<proteinExistence type="predicted"/>
<dbReference type="PANTHER" id="PTHR43280:SF28">
    <property type="entry name" value="HTH-TYPE TRANSCRIPTIONAL ACTIVATOR RHAS"/>
    <property type="match status" value="1"/>
</dbReference>
<accession>A0A1E5LD12</accession>
<evidence type="ECO:0000313" key="6">
    <source>
        <dbReference type="Proteomes" id="UP000095209"/>
    </source>
</evidence>
<protein>
    <submittedName>
        <fullName evidence="5">Two-component response regulator</fullName>
    </submittedName>
</protein>
<dbReference type="InterPro" id="IPR009057">
    <property type="entry name" value="Homeodomain-like_sf"/>
</dbReference>
<comment type="caution">
    <text evidence="5">The sequence shown here is derived from an EMBL/GenBank/DDBJ whole genome shotgun (WGS) entry which is preliminary data.</text>
</comment>
<dbReference type="InterPro" id="IPR018060">
    <property type="entry name" value="HTH_AraC"/>
</dbReference>
<dbReference type="PROSITE" id="PS00041">
    <property type="entry name" value="HTH_ARAC_FAMILY_1"/>
    <property type="match status" value="1"/>
</dbReference>
<keyword evidence="6" id="KW-1185">Reference proteome</keyword>
<evidence type="ECO:0000256" key="1">
    <source>
        <dbReference type="ARBA" id="ARBA00023015"/>
    </source>
</evidence>
<dbReference type="GO" id="GO:0003700">
    <property type="term" value="F:DNA-binding transcription factor activity"/>
    <property type="evidence" value="ECO:0007669"/>
    <property type="project" value="InterPro"/>
</dbReference>
<dbReference type="EMBL" id="MJEH01000042">
    <property type="protein sequence ID" value="OEH91950.1"/>
    <property type="molecule type" value="Genomic_DNA"/>
</dbReference>
<name>A0A1E5LD12_9BACI</name>
<feature type="domain" description="HTH araC/xylS-type" evidence="4">
    <location>
        <begin position="290"/>
        <end position="388"/>
    </location>
</feature>
<dbReference type="InterPro" id="IPR020449">
    <property type="entry name" value="Tscrpt_reg_AraC-type_HTH"/>
</dbReference>
<dbReference type="InterPro" id="IPR018062">
    <property type="entry name" value="HTH_AraC-typ_CS"/>
</dbReference>
<keyword evidence="3" id="KW-0804">Transcription</keyword>
<dbReference type="Gene3D" id="1.10.10.60">
    <property type="entry name" value="Homeodomain-like"/>
    <property type="match status" value="2"/>
</dbReference>
<dbReference type="OrthoDB" id="9788446at2"/>
<dbReference type="SUPFAM" id="SSF46689">
    <property type="entry name" value="Homeodomain-like"/>
    <property type="match status" value="2"/>
</dbReference>
<reference evidence="5 6" key="1">
    <citation type="submission" date="2016-08" db="EMBL/GenBank/DDBJ databases">
        <title>Genome of Bacillus solimangrovi GH2-4.</title>
        <authorList>
            <person name="Lim S."/>
            <person name="Kim B.-C."/>
        </authorList>
    </citation>
    <scope>NUCLEOTIDE SEQUENCE [LARGE SCALE GENOMIC DNA]</scope>
    <source>
        <strain evidence="5 6">GH2-4</strain>
    </source>
</reference>
<dbReference type="PROSITE" id="PS01124">
    <property type="entry name" value="HTH_ARAC_FAMILY_2"/>
    <property type="match status" value="1"/>
</dbReference>
<keyword evidence="1" id="KW-0805">Transcription regulation</keyword>
<dbReference type="RefSeq" id="WP_069718037.1">
    <property type="nucleotide sequence ID" value="NZ_MJEH01000042.1"/>
</dbReference>
<dbReference type="SMART" id="SM00342">
    <property type="entry name" value="HTH_ARAC"/>
    <property type="match status" value="1"/>
</dbReference>
<evidence type="ECO:0000256" key="3">
    <source>
        <dbReference type="ARBA" id="ARBA00023163"/>
    </source>
</evidence>
<dbReference type="AlphaFoldDB" id="A0A1E5LD12"/>
<dbReference type="Pfam" id="PF12833">
    <property type="entry name" value="HTH_18"/>
    <property type="match status" value="1"/>
</dbReference>
<evidence type="ECO:0000313" key="5">
    <source>
        <dbReference type="EMBL" id="OEH91950.1"/>
    </source>
</evidence>
<organism evidence="5 6">
    <name type="scientific">Bacillus solimangrovi</name>
    <dbReference type="NCBI Taxonomy" id="1305675"/>
    <lineage>
        <taxon>Bacteria</taxon>
        <taxon>Bacillati</taxon>
        <taxon>Bacillota</taxon>
        <taxon>Bacilli</taxon>
        <taxon>Bacillales</taxon>
        <taxon>Bacillaceae</taxon>
        <taxon>Bacillus</taxon>
    </lineage>
</organism>